<evidence type="ECO:0000313" key="2">
    <source>
        <dbReference type="EMBL" id="OGG23710.1"/>
    </source>
</evidence>
<dbReference type="AlphaFoldDB" id="A0A1F6AG27"/>
<organism evidence="2 3">
    <name type="scientific">Candidatus Gottesmanbacteria bacterium RIFCSPLOWO2_01_FULL_43_11b</name>
    <dbReference type="NCBI Taxonomy" id="1798392"/>
    <lineage>
        <taxon>Bacteria</taxon>
        <taxon>Candidatus Gottesmaniibacteriota</taxon>
    </lineage>
</organism>
<accession>A0A1F6AG27</accession>
<dbReference type="STRING" id="1798392.A3A79_00685"/>
<gene>
    <name evidence="2" type="ORF">A3A79_00685</name>
</gene>
<feature type="transmembrane region" description="Helical" evidence="1">
    <location>
        <begin position="55"/>
        <end position="73"/>
    </location>
</feature>
<evidence type="ECO:0000256" key="1">
    <source>
        <dbReference type="SAM" id="Phobius"/>
    </source>
</evidence>
<dbReference type="EMBL" id="MFJV01000001">
    <property type="protein sequence ID" value="OGG23710.1"/>
    <property type="molecule type" value="Genomic_DNA"/>
</dbReference>
<protein>
    <submittedName>
        <fullName evidence="2">Uncharacterized protein</fullName>
    </submittedName>
</protein>
<feature type="transmembrane region" description="Helical" evidence="1">
    <location>
        <begin position="135"/>
        <end position="154"/>
    </location>
</feature>
<keyword evidence="1" id="KW-0472">Membrane</keyword>
<dbReference type="Proteomes" id="UP000178759">
    <property type="component" value="Unassembled WGS sequence"/>
</dbReference>
<name>A0A1F6AG27_9BACT</name>
<comment type="caution">
    <text evidence="2">The sequence shown here is derived from an EMBL/GenBank/DDBJ whole genome shotgun (WGS) entry which is preliminary data.</text>
</comment>
<evidence type="ECO:0000313" key="3">
    <source>
        <dbReference type="Proteomes" id="UP000178759"/>
    </source>
</evidence>
<sequence>MTSTAHALVAGALAAKFSDPVTAGTLALVSHYLMDSVPHWDFGTNWRSRPKEKTAIFAIVETIFGIAIAYYFFRNIPVVHLTTTIAASLLPDWLETPWYIFFAHQKKHEPGPRANIWEKLAYRIYKIQNLFHAKAQLPIGIITQVITVWFFLFVL</sequence>
<proteinExistence type="predicted"/>
<keyword evidence="1" id="KW-0812">Transmembrane</keyword>
<reference evidence="2 3" key="1">
    <citation type="journal article" date="2016" name="Nat. Commun.">
        <title>Thousands of microbial genomes shed light on interconnected biogeochemical processes in an aquifer system.</title>
        <authorList>
            <person name="Anantharaman K."/>
            <person name="Brown C.T."/>
            <person name="Hug L.A."/>
            <person name="Sharon I."/>
            <person name="Castelle C.J."/>
            <person name="Probst A.J."/>
            <person name="Thomas B.C."/>
            <person name="Singh A."/>
            <person name="Wilkins M.J."/>
            <person name="Karaoz U."/>
            <person name="Brodie E.L."/>
            <person name="Williams K.H."/>
            <person name="Hubbard S.S."/>
            <person name="Banfield J.F."/>
        </authorList>
    </citation>
    <scope>NUCLEOTIDE SEQUENCE [LARGE SCALE GENOMIC DNA]</scope>
</reference>
<keyword evidence="1" id="KW-1133">Transmembrane helix</keyword>